<feature type="compositionally biased region" description="Basic residues" evidence="13">
    <location>
        <begin position="282"/>
        <end position="291"/>
    </location>
</feature>
<keyword evidence="5 14" id="KW-0812">Transmembrane</keyword>
<evidence type="ECO:0000256" key="1">
    <source>
        <dbReference type="ARBA" id="ARBA00004651"/>
    </source>
</evidence>
<feature type="compositionally biased region" description="Low complexity" evidence="13">
    <location>
        <begin position="19"/>
        <end position="30"/>
    </location>
</feature>
<keyword evidence="8" id="KW-0406">Ion transport</keyword>
<evidence type="ECO:0000256" key="7">
    <source>
        <dbReference type="ARBA" id="ARBA00022989"/>
    </source>
</evidence>
<keyword evidence="3" id="KW-0813">Transport</keyword>
<keyword evidence="6" id="KW-0460">Magnesium</keyword>
<dbReference type="PANTHER" id="PTHR46494">
    <property type="entry name" value="CORA FAMILY METAL ION TRANSPORTER (EUROFUNG)"/>
    <property type="match status" value="1"/>
</dbReference>
<feature type="region of interest" description="Disordered" evidence="13">
    <location>
        <begin position="197"/>
        <end position="221"/>
    </location>
</feature>
<dbReference type="SUPFAM" id="SSF144083">
    <property type="entry name" value="Magnesium transport protein CorA, transmembrane region"/>
    <property type="match status" value="1"/>
</dbReference>
<reference evidence="15" key="1">
    <citation type="submission" date="2021-01" db="EMBL/GenBank/DDBJ databases">
        <authorList>
            <person name="Corre E."/>
            <person name="Pelletier E."/>
            <person name="Niang G."/>
            <person name="Scheremetjew M."/>
            <person name="Finn R."/>
            <person name="Kale V."/>
            <person name="Holt S."/>
            <person name="Cochrane G."/>
            <person name="Meng A."/>
            <person name="Brown T."/>
            <person name="Cohen L."/>
        </authorList>
    </citation>
    <scope>NUCLEOTIDE SEQUENCE</scope>
    <source>
        <strain evidence="15">CCMP127</strain>
    </source>
</reference>
<evidence type="ECO:0000256" key="5">
    <source>
        <dbReference type="ARBA" id="ARBA00022692"/>
    </source>
</evidence>
<feature type="compositionally biased region" description="Low complexity" evidence="13">
    <location>
        <begin position="252"/>
        <end position="265"/>
    </location>
</feature>
<evidence type="ECO:0000256" key="10">
    <source>
        <dbReference type="ARBA" id="ARBA00034269"/>
    </source>
</evidence>
<evidence type="ECO:0000256" key="9">
    <source>
        <dbReference type="ARBA" id="ARBA00023136"/>
    </source>
</evidence>
<gene>
    <name evidence="15" type="ORF">ACOF00016_LOCUS4667</name>
</gene>
<dbReference type="GO" id="GO:0015095">
    <property type="term" value="F:magnesium ion transmembrane transporter activity"/>
    <property type="evidence" value="ECO:0007669"/>
    <property type="project" value="TreeGrafter"/>
</dbReference>
<dbReference type="GO" id="GO:0005886">
    <property type="term" value="C:plasma membrane"/>
    <property type="evidence" value="ECO:0007669"/>
    <property type="project" value="UniProtKB-SubCell"/>
</dbReference>
<dbReference type="InterPro" id="IPR002523">
    <property type="entry name" value="MgTranspt_CorA/ZnTranspt_ZntB"/>
</dbReference>
<proteinExistence type="inferred from homology"/>
<dbReference type="GO" id="GO:0050897">
    <property type="term" value="F:cobalt ion binding"/>
    <property type="evidence" value="ECO:0007669"/>
    <property type="project" value="TreeGrafter"/>
</dbReference>
<dbReference type="EMBL" id="HBIM01005475">
    <property type="protein sequence ID" value="CAE0406840.1"/>
    <property type="molecule type" value="Transcribed_RNA"/>
</dbReference>
<evidence type="ECO:0000256" key="3">
    <source>
        <dbReference type="ARBA" id="ARBA00022448"/>
    </source>
</evidence>
<evidence type="ECO:0000313" key="15">
    <source>
        <dbReference type="EMBL" id="CAE0406840.1"/>
    </source>
</evidence>
<feature type="region of interest" description="Disordered" evidence="13">
    <location>
        <begin position="101"/>
        <end position="129"/>
    </location>
</feature>
<evidence type="ECO:0000256" key="8">
    <source>
        <dbReference type="ARBA" id="ARBA00023065"/>
    </source>
</evidence>
<evidence type="ECO:0000256" key="13">
    <source>
        <dbReference type="SAM" id="MobiDB-lite"/>
    </source>
</evidence>
<comment type="function">
    <text evidence="11">Mediates influx of magnesium ions. Alternates between open and closed states. Activated by low cytoplasmic Mg(2+) levels. Inactive when cytoplasmic Mg(2+) levels are high.</text>
</comment>
<dbReference type="GO" id="GO:0015087">
    <property type="term" value="F:cobalt ion transmembrane transporter activity"/>
    <property type="evidence" value="ECO:0007669"/>
    <property type="project" value="TreeGrafter"/>
</dbReference>
<keyword evidence="9 14" id="KW-0472">Membrane</keyword>
<comment type="catalytic activity">
    <reaction evidence="10">
        <text>Mg(2+)(in) = Mg(2+)(out)</text>
        <dbReference type="Rhea" id="RHEA:29827"/>
        <dbReference type="ChEBI" id="CHEBI:18420"/>
    </reaction>
</comment>
<feature type="region of interest" description="Disordered" evidence="13">
    <location>
        <begin position="252"/>
        <end position="291"/>
    </location>
</feature>
<comment type="similarity">
    <text evidence="2">Belongs to the CorA metal ion transporter (MIT) (TC 1.A.35) family.</text>
</comment>
<evidence type="ECO:0000256" key="2">
    <source>
        <dbReference type="ARBA" id="ARBA00009765"/>
    </source>
</evidence>
<evidence type="ECO:0000256" key="14">
    <source>
        <dbReference type="SAM" id="Phobius"/>
    </source>
</evidence>
<protein>
    <recommendedName>
        <fullName evidence="16">Magnesium transporter</fullName>
    </recommendedName>
</protein>
<organism evidence="15">
    <name type="scientific">Amphora coffeiformis</name>
    <dbReference type="NCBI Taxonomy" id="265554"/>
    <lineage>
        <taxon>Eukaryota</taxon>
        <taxon>Sar</taxon>
        <taxon>Stramenopiles</taxon>
        <taxon>Ochrophyta</taxon>
        <taxon>Bacillariophyta</taxon>
        <taxon>Bacillariophyceae</taxon>
        <taxon>Bacillariophycidae</taxon>
        <taxon>Thalassiophysales</taxon>
        <taxon>Catenulaceae</taxon>
        <taxon>Amphora</taxon>
    </lineage>
</organism>
<keyword evidence="4" id="KW-1003">Cell membrane</keyword>
<dbReference type="AlphaFoldDB" id="A0A7S3L4L8"/>
<dbReference type="FunFam" id="1.20.58.340:FF:000004">
    <property type="entry name" value="Magnesium transport protein CorA"/>
    <property type="match status" value="1"/>
</dbReference>
<dbReference type="InterPro" id="IPR045863">
    <property type="entry name" value="CorA_TM1_TM2"/>
</dbReference>
<accession>A0A7S3L4L8</accession>
<feature type="transmembrane region" description="Helical" evidence="14">
    <location>
        <begin position="445"/>
        <end position="466"/>
    </location>
</feature>
<dbReference type="Pfam" id="PF01544">
    <property type="entry name" value="CorA"/>
    <property type="match status" value="1"/>
</dbReference>
<evidence type="ECO:0000256" key="6">
    <source>
        <dbReference type="ARBA" id="ARBA00022842"/>
    </source>
</evidence>
<feature type="transmembrane region" description="Helical" evidence="14">
    <location>
        <begin position="478"/>
        <end position="498"/>
    </location>
</feature>
<evidence type="ECO:0000256" key="4">
    <source>
        <dbReference type="ARBA" id="ARBA00022475"/>
    </source>
</evidence>
<evidence type="ECO:0000256" key="12">
    <source>
        <dbReference type="SAM" id="Coils"/>
    </source>
</evidence>
<feature type="coiled-coil region" evidence="12">
    <location>
        <begin position="403"/>
        <end position="437"/>
    </location>
</feature>
<dbReference type="PANTHER" id="PTHR46494:SF1">
    <property type="entry name" value="CORA FAMILY METAL ION TRANSPORTER (EUROFUNG)"/>
    <property type="match status" value="1"/>
</dbReference>
<keyword evidence="7 14" id="KW-1133">Transmembrane helix</keyword>
<comment type="subcellular location">
    <subcellularLocation>
        <location evidence="1">Cell membrane</location>
        <topology evidence="1">Multi-pass membrane protein</topology>
    </subcellularLocation>
</comment>
<feature type="compositionally biased region" description="Gly residues" evidence="13">
    <location>
        <begin position="266"/>
        <end position="275"/>
    </location>
</feature>
<feature type="compositionally biased region" description="Basic and acidic residues" evidence="13">
    <location>
        <begin position="32"/>
        <end position="52"/>
    </location>
</feature>
<evidence type="ECO:0008006" key="16">
    <source>
        <dbReference type="Google" id="ProtNLM"/>
    </source>
</evidence>
<evidence type="ECO:0000256" key="11">
    <source>
        <dbReference type="ARBA" id="ARBA00045497"/>
    </source>
</evidence>
<dbReference type="Gene3D" id="1.20.58.340">
    <property type="entry name" value="Magnesium transport protein CorA, transmembrane region"/>
    <property type="match status" value="1"/>
</dbReference>
<keyword evidence="12" id="KW-0175">Coiled coil</keyword>
<feature type="compositionally biased region" description="Acidic residues" evidence="13">
    <location>
        <begin position="53"/>
        <end position="65"/>
    </location>
</feature>
<feature type="region of interest" description="Disordered" evidence="13">
    <location>
        <begin position="1"/>
        <end position="69"/>
    </location>
</feature>
<name>A0A7S3L4L8_9STRA</name>
<dbReference type="GO" id="GO:0000287">
    <property type="term" value="F:magnesium ion binding"/>
    <property type="evidence" value="ECO:0007669"/>
    <property type="project" value="TreeGrafter"/>
</dbReference>
<sequence length="508" mass="55770">MSLPLYDNDNNGDVEENVIEAAAAAAAEEVSSSEHEPPHERPRLARSERNYSDDDDEDDDDEDLDASASVPFEITARRIEQDLPQVKLEEVWENTSSEIILNQSNNNNNNKDDDDTINNNNKDDTPPSPSYWIDVEVVATDLATALPAIRQEILQRLPLSPFMKRHLAAAKQWQMPQVLPLHDAAFIVMRIIDDGTSTGSSSSSGGSGGGAMMNSRFSGTSGGATEIRHAAALCLPHILVTLTASAVLSKFGTTNPNKRNNNNNPYGGGGGGGGGGEDRRSVHYQRRRRRRRRHYDSVAHLMMVEDGRELPEATVSGCVLLWLGAHVQRTQTLAQQLRTHTYELTELAVEDLTWNDIRTAKDTLLRLAAVVEEQNESCQAVSEGDAVTAGLTLDSSQAMMGAVRVLQHSAAATERMLTRLEKRLDDLAQAAEAVQQGRINGRLQALTILSAVFLPLTLMAGLWGMNFTDMPQLERDNAYYHALASMAAVAVALLLFFYRYGWLSSNMN</sequence>